<dbReference type="EMBL" id="HG994588">
    <property type="protein sequence ID" value="CAF3035184.1"/>
    <property type="molecule type" value="Genomic_DNA"/>
</dbReference>
<dbReference type="AlphaFoldDB" id="A0A7R8D5E9"/>
<name>A0A7R8D5E9_LEPSM</name>
<organism evidence="3 4">
    <name type="scientific">Lepeophtheirus salmonis</name>
    <name type="common">Salmon louse</name>
    <name type="synonym">Caligus salmonis</name>
    <dbReference type="NCBI Taxonomy" id="72036"/>
    <lineage>
        <taxon>Eukaryota</taxon>
        <taxon>Metazoa</taxon>
        <taxon>Ecdysozoa</taxon>
        <taxon>Arthropoda</taxon>
        <taxon>Crustacea</taxon>
        <taxon>Multicrustacea</taxon>
        <taxon>Hexanauplia</taxon>
        <taxon>Copepoda</taxon>
        <taxon>Siphonostomatoida</taxon>
        <taxon>Caligidae</taxon>
        <taxon>Lepeophtheirus</taxon>
    </lineage>
</organism>
<evidence type="ECO:0000313" key="3">
    <source>
        <dbReference type="EMBL" id="CAF3035184.1"/>
    </source>
</evidence>
<dbReference type="OrthoDB" id="3365224at2759"/>
<dbReference type="PANTHER" id="PTHR21456:SF1">
    <property type="entry name" value="C2 NT-TYPE DOMAIN-CONTAINING PROTEIN"/>
    <property type="match status" value="1"/>
</dbReference>
<proteinExistence type="inferred from homology"/>
<evidence type="ECO:0000313" key="4">
    <source>
        <dbReference type="Proteomes" id="UP000675881"/>
    </source>
</evidence>
<sequence>MTFMIKKKRYKFVVELVLDELTEVSYSKGIMFAKIRQLDGGSFTDVSKRVEVQNHAVKYNDRFLFPCKMYAGSSSVILETCKCRISIRMNGGKHFRKIGFADINMAEYAGAGTSTQKYILQAYDTSHRLDNSMLQITLNLTLKEGDTIFQRPPLNRSAHYIPPGEEDNTPSSTKTLTVPTSASDLVKFTNSPLLSTVPSSVTCGTIMSSSVAYIGVGELTLEDNNHSRNSSATSQTSAGYISCSNGQQQPQQLGHSRQSSSGDSSHGRNLSQGSSDTGFYGSMEKEKNRRKKLDEGRVDPELVIKELMEGVDLDKVGQDDAETSGLQLFVGKDGTFTFDKSSSRKKDFEPVVMF</sequence>
<feature type="region of interest" description="Disordered" evidence="2">
    <location>
        <begin position="153"/>
        <end position="177"/>
    </location>
</feature>
<dbReference type="PANTHER" id="PTHR21456">
    <property type="entry name" value="FAMILY WITH SEQUENCE SIMILARITY 102"/>
    <property type="match status" value="1"/>
</dbReference>
<dbReference type="Pfam" id="PF10358">
    <property type="entry name" value="NT-C2"/>
    <property type="match status" value="1"/>
</dbReference>
<keyword evidence="4" id="KW-1185">Reference proteome</keyword>
<reference evidence="3" key="1">
    <citation type="submission" date="2021-02" db="EMBL/GenBank/DDBJ databases">
        <authorList>
            <person name="Bekaert M."/>
        </authorList>
    </citation>
    <scope>NUCLEOTIDE SEQUENCE</scope>
    <source>
        <strain evidence="3">IoA-00</strain>
    </source>
</reference>
<feature type="compositionally biased region" description="Basic and acidic residues" evidence="2">
    <location>
        <begin position="283"/>
        <end position="294"/>
    </location>
</feature>
<accession>A0A7R8D5E9</accession>
<feature type="compositionally biased region" description="Polar residues" evidence="2">
    <location>
        <begin position="227"/>
        <end position="252"/>
    </location>
</feature>
<evidence type="ECO:0000256" key="1">
    <source>
        <dbReference type="ARBA" id="ARBA00034780"/>
    </source>
</evidence>
<feature type="compositionally biased region" description="Low complexity" evidence="2">
    <location>
        <begin position="253"/>
        <end position="271"/>
    </location>
</feature>
<dbReference type="InterPro" id="IPR039931">
    <property type="entry name" value="EEIG1/2-like"/>
</dbReference>
<dbReference type="PROSITE" id="PS51840">
    <property type="entry name" value="C2_NT"/>
    <property type="match status" value="1"/>
</dbReference>
<comment type="similarity">
    <text evidence="1">Belongs to the EEIG family.</text>
</comment>
<gene>
    <name evidence="3" type="ORF">LSAA_14768</name>
</gene>
<evidence type="ECO:0000256" key="2">
    <source>
        <dbReference type="SAM" id="MobiDB-lite"/>
    </source>
</evidence>
<dbReference type="InterPro" id="IPR019448">
    <property type="entry name" value="NT-C2"/>
</dbReference>
<protein>
    <submittedName>
        <fullName evidence="3">(salmon louse) hypothetical protein</fullName>
    </submittedName>
</protein>
<dbReference type="Proteomes" id="UP000675881">
    <property type="component" value="Chromosome 9"/>
</dbReference>
<feature type="region of interest" description="Disordered" evidence="2">
    <location>
        <begin position="224"/>
        <end position="294"/>
    </location>
</feature>